<evidence type="ECO:0000256" key="1">
    <source>
        <dbReference type="ARBA" id="ARBA00004651"/>
    </source>
</evidence>
<gene>
    <name evidence="9" type="ORF">A8990_11372</name>
</gene>
<dbReference type="InterPro" id="IPR003594">
    <property type="entry name" value="HATPase_dom"/>
</dbReference>
<dbReference type="InterPro" id="IPR050640">
    <property type="entry name" value="Bact_2-comp_sensor_kinase"/>
</dbReference>
<dbReference type="Pfam" id="PF02518">
    <property type="entry name" value="HATPase_c"/>
    <property type="match status" value="1"/>
</dbReference>
<dbReference type="InterPro" id="IPR036890">
    <property type="entry name" value="HATPase_C_sf"/>
</dbReference>
<keyword evidence="6 7" id="KW-0472">Membrane</keyword>
<sequence length="603" mass="68458">MGAKGQRMMMGKGWLGLTMNGGMTMQKKLIVVFIFLILIPIVAIGYISYENYLQSINKNTKNYVAEVVAKMQSKLDDSVSDMNAISKIPLYSEELQQYLAHSQKDLDEQRRIDFYIGLMNNIRKDTYSVYIFDNYGNVFYRLKTDSVRSDLQSNYANWRSLARKAEGDPVLMGTQKLPDTVGGNRYVFTVLREIKDISSLEPVGTVMVDAGIGVFKSVVQELNEVTKGKTVIVDRDGSVIYDNDQQRIGVSLAGNADLVRSSGKSGSFDTTMDGVSYICTYTVSQQTGWKMLVYVPVNYLHKDAVLTRNVTLSVTAAITLFALAISIVLSFTMTSSLRTMTRLMKQVQGGNLDVAFQIRQNDEIGLFGREFNRMLRRIKELIAEIYDISARKKETELEALQSQINPHFIYNTLETIRMNAVINDDDEVAEMTFTLGKLLRYSINRGREIVTVEEELEHLENYVELLRYRFKNRFELEYDIPGELMSFHVMKLMFQPIVENAILHGMEGKDEKVRILLSARTEGDMAIFVLRDEGVGMDSMRLHLLRGSIQGLQAPQDGTRTGVGLRNINERIKLHYGESYGIEVDSRPDAGTEVRLRLPYKRG</sequence>
<protein>
    <submittedName>
        <fullName evidence="9">Two-component system sensor histidine kinase YesM</fullName>
    </submittedName>
</protein>
<dbReference type="AlphaFoldDB" id="A0A3D9S5G9"/>
<dbReference type="Gene3D" id="3.30.565.10">
    <property type="entry name" value="Histidine kinase-like ATPase, C-terminal domain"/>
    <property type="match status" value="1"/>
</dbReference>
<keyword evidence="10" id="KW-1185">Reference proteome</keyword>
<evidence type="ECO:0000259" key="8">
    <source>
        <dbReference type="PROSITE" id="PS50885"/>
    </source>
</evidence>
<keyword evidence="7" id="KW-0812">Transmembrane</keyword>
<evidence type="ECO:0000256" key="6">
    <source>
        <dbReference type="ARBA" id="ARBA00023136"/>
    </source>
</evidence>
<dbReference type="SUPFAM" id="SSF55874">
    <property type="entry name" value="ATPase domain of HSP90 chaperone/DNA topoisomerase II/histidine kinase"/>
    <property type="match status" value="1"/>
</dbReference>
<dbReference type="CDD" id="cd12912">
    <property type="entry name" value="PDC2_MCP_like"/>
    <property type="match status" value="1"/>
</dbReference>
<dbReference type="PANTHER" id="PTHR34220">
    <property type="entry name" value="SENSOR HISTIDINE KINASE YPDA"/>
    <property type="match status" value="1"/>
</dbReference>
<dbReference type="CDD" id="cd06225">
    <property type="entry name" value="HAMP"/>
    <property type="match status" value="1"/>
</dbReference>
<evidence type="ECO:0000256" key="4">
    <source>
        <dbReference type="ARBA" id="ARBA00022679"/>
    </source>
</evidence>
<organism evidence="9 10">
    <name type="scientific">Paenibacillus taihuensis</name>
    <dbReference type="NCBI Taxonomy" id="1156355"/>
    <lineage>
        <taxon>Bacteria</taxon>
        <taxon>Bacillati</taxon>
        <taxon>Bacillota</taxon>
        <taxon>Bacilli</taxon>
        <taxon>Bacillales</taxon>
        <taxon>Paenibacillaceae</taxon>
        <taxon>Paenibacillus</taxon>
    </lineage>
</organism>
<evidence type="ECO:0000256" key="3">
    <source>
        <dbReference type="ARBA" id="ARBA00022553"/>
    </source>
</evidence>
<dbReference type="EMBL" id="QTTN01000013">
    <property type="protein sequence ID" value="REE85154.1"/>
    <property type="molecule type" value="Genomic_DNA"/>
</dbReference>
<dbReference type="OrthoDB" id="9776552at2"/>
<dbReference type="SMART" id="SM00387">
    <property type="entry name" value="HATPase_c"/>
    <property type="match status" value="1"/>
</dbReference>
<comment type="subcellular location">
    <subcellularLocation>
        <location evidence="1">Cell membrane</location>
        <topology evidence="1">Multi-pass membrane protein</topology>
    </subcellularLocation>
</comment>
<dbReference type="PANTHER" id="PTHR34220:SF7">
    <property type="entry name" value="SENSOR HISTIDINE KINASE YPDA"/>
    <property type="match status" value="1"/>
</dbReference>
<reference evidence="9 10" key="1">
    <citation type="submission" date="2018-08" db="EMBL/GenBank/DDBJ databases">
        <title>Genomic Encyclopedia of Type Strains, Phase III (KMG-III): the genomes of soil and plant-associated and newly described type strains.</title>
        <authorList>
            <person name="Whitman W."/>
        </authorList>
    </citation>
    <scope>NUCLEOTIDE SEQUENCE [LARGE SCALE GENOMIC DNA]</scope>
    <source>
        <strain evidence="9 10">CGMCC 1.10966</strain>
    </source>
</reference>
<keyword evidence="7" id="KW-1133">Transmembrane helix</keyword>
<evidence type="ECO:0000313" key="9">
    <source>
        <dbReference type="EMBL" id="REE85154.1"/>
    </source>
</evidence>
<name>A0A3D9S5G9_9BACL</name>
<evidence type="ECO:0000313" key="10">
    <source>
        <dbReference type="Proteomes" id="UP000256304"/>
    </source>
</evidence>
<feature type="domain" description="HAMP" evidence="8">
    <location>
        <begin position="331"/>
        <end position="383"/>
    </location>
</feature>
<feature type="transmembrane region" description="Helical" evidence="7">
    <location>
        <begin position="310"/>
        <end position="334"/>
    </location>
</feature>
<dbReference type="GO" id="GO:0000155">
    <property type="term" value="F:phosphorelay sensor kinase activity"/>
    <property type="evidence" value="ECO:0007669"/>
    <property type="project" value="InterPro"/>
</dbReference>
<proteinExistence type="predicted"/>
<dbReference type="Proteomes" id="UP000256304">
    <property type="component" value="Unassembled WGS sequence"/>
</dbReference>
<keyword evidence="4" id="KW-0808">Transferase</keyword>
<dbReference type="Gene3D" id="6.10.340.10">
    <property type="match status" value="1"/>
</dbReference>
<evidence type="ECO:0000256" key="2">
    <source>
        <dbReference type="ARBA" id="ARBA00022475"/>
    </source>
</evidence>
<dbReference type="GO" id="GO:0005886">
    <property type="term" value="C:plasma membrane"/>
    <property type="evidence" value="ECO:0007669"/>
    <property type="project" value="UniProtKB-SubCell"/>
</dbReference>
<dbReference type="Pfam" id="PF06580">
    <property type="entry name" value="His_kinase"/>
    <property type="match status" value="1"/>
</dbReference>
<accession>A0A3D9S5G9</accession>
<dbReference type="SMART" id="SM00304">
    <property type="entry name" value="HAMP"/>
    <property type="match status" value="1"/>
</dbReference>
<keyword evidence="3" id="KW-0597">Phosphoprotein</keyword>
<dbReference type="PROSITE" id="PS50885">
    <property type="entry name" value="HAMP"/>
    <property type="match status" value="1"/>
</dbReference>
<evidence type="ECO:0000256" key="7">
    <source>
        <dbReference type="SAM" id="Phobius"/>
    </source>
</evidence>
<dbReference type="SUPFAM" id="SSF158472">
    <property type="entry name" value="HAMP domain-like"/>
    <property type="match status" value="1"/>
</dbReference>
<evidence type="ECO:0000256" key="5">
    <source>
        <dbReference type="ARBA" id="ARBA00022777"/>
    </source>
</evidence>
<keyword evidence="2" id="KW-1003">Cell membrane</keyword>
<keyword evidence="5 9" id="KW-0418">Kinase</keyword>
<dbReference type="InterPro" id="IPR010559">
    <property type="entry name" value="Sig_transdc_His_kin_internal"/>
</dbReference>
<dbReference type="Gene3D" id="3.30.450.20">
    <property type="entry name" value="PAS domain"/>
    <property type="match status" value="1"/>
</dbReference>
<dbReference type="InterPro" id="IPR003660">
    <property type="entry name" value="HAMP_dom"/>
</dbReference>
<comment type="caution">
    <text evidence="9">The sequence shown here is derived from an EMBL/GenBank/DDBJ whole genome shotgun (WGS) entry which is preliminary data.</text>
</comment>
<dbReference type="Pfam" id="PF00672">
    <property type="entry name" value="HAMP"/>
    <property type="match status" value="1"/>
</dbReference>